<feature type="domain" description="CzcB-like barrel-sandwich hybrid" evidence="6">
    <location>
        <begin position="207"/>
        <end position="342"/>
    </location>
</feature>
<evidence type="ECO:0000256" key="3">
    <source>
        <dbReference type="SAM" id="MobiDB-lite"/>
    </source>
</evidence>
<feature type="chain" id="PRO_5047004293" description="Efflux transporter periplasmic adaptor subunit" evidence="4">
    <location>
        <begin position="30"/>
        <end position="499"/>
    </location>
</feature>
<organism evidence="8 9">
    <name type="scientific">Colwellia asteriadis</name>
    <dbReference type="NCBI Taxonomy" id="517723"/>
    <lineage>
        <taxon>Bacteria</taxon>
        <taxon>Pseudomonadati</taxon>
        <taxon>Pseudomonadota</taxon>
        <taxon>Gammaproteobacteria</taxon>
        <taxon>Alteromonadales</taxon>
        <taxon>Colwelliaceae</taxon>
        <taxon>Colwellia</taxon>
    </lineage>
</organism>
<evidence type="ECO:0000256" key="2">
    <source>
        <dbReference type="ARBA" id="ARBA00022448"/>
    </source>
</evidence>
<evidence type="ECO:0000313" key="9">
    <source>
        <dbReference type="Proteomes" id="UP001500021"/>
    </source>
</evidence>
<evidence type="ECO:0000259" key="5">
    <source>
        <dbReference type="Pfam" id="PF25954"/>
    </source>
</evidence>
<evidence type="ECO:0000256" key="1">
    <source>
        <dbReference type="ARBA" id="ARBA00009477"/>
    </source>
</evidence>
<dbReference type="Pfam" id="PF25973">
    <property type="entry name" value="BSH_CzcB"/>
    <property type="match status" value="1"/>
</dbReference>
<comment type="similarity">
    <text evidence="1">Belongs to the membrane fusion protein (MFP) (TC 8.A.1) family.</text>
</comment>
<dbReference type="SUPFAM" id="SSF111369">
    <property type="entry name" value="HlyD-like secretion proteins"/>
    <property type="match status" value="1"/>
</dbReference>
<feature type="domain" description="CzcB-like C-terminal circularly permuted SH3-like" evidence="7">
    <location>
        <begin position="426"/>
        <end position="484"/>
    </location>
</feature>
<comment type="caution">
    <text evidence="8">The sequence shown here is derived from an EMBL/GenBank/DDBJ whole genome shotgun (WGS) entry which is preliminary data.</text>
</comment>
<accession>A0ABP3WHP6</accession>
<proteinExistence type="inferred from homology"/>
<sequence length="499" mass="56045">MNTIFSKKLLAVVISSLLVGLTINHHAFAQSSDGTDSVAKVSKQDVKKHKDDHDDHEKGHEEEKDDHDEHDHEQGHKEEKDDHDEHDHEQGHKEEKDDHDEHDHEKGHKEEKDDHDEHNHEKGHKEEKDDHDEHDHEKGHKEEKDGHDEHGHEGDSKEGEEEHEEGITIDPKKMSLANIKVESVNPEYQFSTIYAPGEIKANGYKSYVVSPRTESVIISRHAALGEHVKKGQKLVTLFSDAMSQAQADYLIASTEWQRVKKLGNKTVSESRLLQAETTYNASYGKLIALGLTEKAIDDISNRDIKAFGQYTLTAQREGVVLQDDFIQGQRVDAGDSVMLLADEKELWVEAKVSPNKKLNLSIDSPAILKLEGQSYNANVIQEAHTIDPITRTRIIRLGVANSDDNLHSGMFVKVYFQFATKQKVMAVPEEALIRSADGDWTVFVEDHPGEFKAVEVELGRALGGFREIIGLDSGTRIVTKGAFFVASEIAKGGFDPHNH</sequence>
<keyword evidence="4" id="KW-0732">Signal</keyword>
<dbReference type="PANTHER" id="PTHR30097">
    <property type="entry name" value="CATION EFFLUX SYSTEM PROTEIN CUSB"/>
    <property type="match status" value="1"/>
</dbReference>
<feature type="region of interest" description="Disordered" evidence="3">
    <location>
        <begin position="31"/>
        <end position="171"/>
    </location>
</feature>
<feature type="signal peptide" evidence="4">
    <location>
        <begin position="1"/>
        <end position="29"/>
    </location>
</feature>
<evidence type="ECO:0000259" key="6">
    <source>
        <dbReference type="Pfam" id="PF25973"/>
    </source>
</evidence>
<protein>
    <recommendedName>
        <fullName evidence="10">Efflux transporter periplasmic adaptor subunit</fullName>
    </recommendedName>
</protein>
<dbReference type="Gene3D" id="1.10.287.470">
    <property type="entry name" value="Helix hairpin bin"/>
    <property type="match status" value="1"/>
</dbReference>
<dbReference type="InterPro" id="IPR058649">
    <property type="entry name" value="CzcB_C"/>
</dbReference>
<dbReference type="PANTHER" id="PTHR30097:SF15">
    <property type="entry name" value="CATION EFFLUX SYSTEM PROTEIN CUSB"/>
    <property type="match status" value="1"/>
</dbReference>
<gene>
    <name evidence="8" type="ORF">GCM10009111_11760</name>
</gene>
<evidence type="ECO:0000256" key="4">
    <source>
        <dbReference type="SAM" id="SignalP"/>
    </source>
</evidence>
<feature type="domain" description="CusB-like beta-barrel" evidence="5">
    <location>
        <begin position="346"/>
        <end position="417"/>
    </location>
</feature>
<evidence type="ECO:0000313" key="8">
    <source>
        <dbReference type="EMBL" id="GAA0814631.1"/>
    </source>
</evidence>
<dbReference type="InterPro" id="IPR051909">
    <property type="entry name" value="MFP_Cation_Efflux"/>
</dbReference>
<dbReference type="InterPro" id="IPR058647">
    <property type="entry name" value="BSH_CzcB-like"/>
</dbReference>
<reference evidence="9" key="1">
    <citation type="journal article" date="2019" name="Int. J. Syst. Evol. Microbiol.">
        <title>The Global Catalogue of Microorganisms (GCM) 10K type strain sequencing project: providing services to taxonomists for standard genome sequencing and annotation.</title>
        <authorList>
            <consortium name="The Broad Institute Genomics Platform"/>
            <consortium name="The Broad Institute Genome Sequencing Center for Infectious Disease"/>
            <person name="Wu L."/>
            <person name="Ma J."/>
        </authorList>
    </citation>
    <scope>NUCLEOTIDE SEQUENCE [LARGE SCALE GENOMIC DNA]</scope>
    <source>
        <strain evidence="9">JCM 15608</strain>
    </source>
</reference>
<keyword evidence="9" id="KW-1185">Reference proteome</keyword>
<evidence type="ECO:0000259" key="7">
    <source>
        <dbReference type="Pfam" id="PF25975"/>
    </source>
</evidence>
<dbReference type="InterPro" id="IPR058792">
    <property type="entry name" value="Beta-barrel_RND_2"/>
</dbReference>
<dbReference type="Gene3D" id="2.40.50.100">
    <property type="match status" value="1"/>
</dbReference>
<dbReference type="Proteomes" id="UP001500021">
    <property type="component" value="Unassembled WGS sequence"/>
</dbReference>
<dbReference type="InterPro" id="IPR006143">
    <property type="entry name" value="RND_pump_MFP"/>
</dbReference>
<dbReference type="EMBL" id="BAAAFA010000003">
    <property type="protein sequence ID" value="GAA0814631.1"/>
    <property type="molecule type" value="Genomic_DNA"/>
</dbReference>
<dbReference type="Gene3D" id="2.40.30.170">
    <property type="match status" value="1"/>
</dbReference>
<dbReference type="Gene3D" id="2.40.420.20">
    <property type="match status" value="1"/>
</dbReference>
<dbReference type="Pfam" id="PF25954">
    <property type="entry name" value="Beta-barrel_RND_2"/>
    <property type="match status" value="1"/>
</dbReference>
<keyword evidence="2" id="KW-0813">Transport</keyword>
<evidence type="ECO:0008006" key="10">
    <source>
        <dbReference type="Google" id="ProtNLM"/>
    </source>
</evidence>
<feature type="compositionally biased region" description="Basic and acidic residues" evidence="3">
    <location>
        <begin position="42"/>
        <end position="157"/>
    </location>
</feature>
<name>A0ABP3WHP6_9GAMM</name>
<dbReference type="RefSeq" id="WP_343816153.1">
    <property type="nucleotide sequence ID" value="NZ_BAAAFA010000003.1"/>
</dbReference>
<dbReference type="NCBIfam" id="TIGR01730">
    <property type="entry name" value="RND_mfp"/>
    <property type="match status" value="1"/>
</dbReference>
<dbReference type="Pfam" id="PF25975">
    <property type="entry name" value="CzcB_C"/>
    <property type="match status" value="1"/>
</dbReference>